<dbReference type="EMBL" id="BAABAB010000036">
    <property type="protein sequence ID" value="GAA3634928.1"/>
    <property type="molecule type" value="Genomic_DNA"/>
</dbReference>
<dbReference type="Proteomes" id="UP001501490">
    <property type="component" value="Unassembled WGS sequence"/>
</dbReference>
<dbReference type="RefSeq" id="WP_344808248.1">
    <property type="nucleotide sequence ID" value="NZ_BAABAB010000036.1"/>
</dbReference>
<dbReference type="InterPro" id="IPR009200">
    <property type="entry name" value="DUF1269_membrane"/>
</dbReference>
<organism evidence="1 2">
    <name type="scientific">Microlunatus ginsengisoli</name>
    <dbReference type="NCBI Taxonomy" id="363863"/>
    <lineage>
        <taxon>Bacteria</taxon>
        <taxon>Bacillati</taxon>
        <taxon>Actinomycetota</taxon>
        <taxon>Actinomycetes</taxon>
        <taxon>Propionibacteriales</taxon>
        <taxon>Propionibacteriaceae</taxon>
        <taxon>Microlunatus</taxon>
    </lineage>
</organism>
<evidence type="ECO:0000313" key="1">
    <source>
        <dbReference type="EMBL" id="GAA3634928.1"/>
    </source>
</evidence>
<comment type="caution">
    <text evidence="1">The sequence shown here is derived from an EMBL/GenBank/DDBJ whole genome shotgun (WGS) entry which is preliminary data.</text>
</comment>
<accession>A0ABP7AL96</accession>
<name>A0ABP7AL96_9ACTN</name>
<protein>
    <submittedName>
        <fullName evidence="1">Uncharacterized protein</fullName>
    </submittedName>
</protein>
<proteinExistence type="predicted"/>
<dbReference type="Pfam" id="PF06897">
    <property type="entry name" value="DUF1269"/>
    <property type="match status" value="1"/>
</dbReference>
<reference evidence="2" key="1">
    <citation type="journal article" date="2019" name="Int. J. Syst. Evol. Microbiol.">
        <title>The Global Catalogue of Microorganisms (GCM) 10K type strain sequencing project: providing services to taxonomists for standard genome sequencing and annotation.</title>
        <authorList>
            <consortium name="The Broad Institute Genomics Platform"/>
            <consortium name="The Broad Institute Genome Sequencing Center for Infectious Disease"/>
            <person name="Wu L."/>
            <person name="Ma J."/>
        </authorList>
    </citation>
    <scope>NUCLEOTIDE SEQUENCE [LARGE SCALE GENOMIC DNA]</scope>
    <source>
        <strain evidence="2">JCM 16929</strain>
    </source>
</reference>
<keyword evidence="2" id="KW-1185">Reference proteome</keyword>
<gene>
    <name evidence="1" type="ORF">GCM10022236_41900</name>
</gene>
<evidence type="ECO:0000313" key="2">
    <source>
        <dbReference type="Proteomes" id="UP001501490"/>
    </source>
</evidence>
<sequence>MASAAVGAGVGAGTGTVIDRVLKRQIRSDVEWAVPVGGSGIVVVFDEQGVSEVEKALSRADKISRNHLHDDAEENATH</sequence>